<keyword evidence="2" id="KW-1185">Reference proteome</keyword>
<evidence type="ECO:0008006" key="3">
    <source>
        <dbReference type="Google" id="ProtNLM"/>
    </source>
</evidence>
<name>A0ABR2MMM4_9ASPA</name>
<evidence type="ECO:0000313" key="1">
    <source>
        <dbReference type="EMBL" id="KAK8965429.1"/>
    </source>
</evidence>
<gene>
    <name evidence="1" type="ORF">KSP40_PGU021228</name>
</gene>
<comment type="caution">
    <text evidence="1">The sequence shown here is derived from an EMBL/GenBank/DDBJ whole genome shotgun (WGS) entry which is preliminary data.</text>
</comment>
<sequence length="96" mass="11041">MIFNTYDYLGVKLAMRKLTKSDFATTLIKWQTRIRQWGNRHLSLAGRVALIRFSFLAGPVFLLTHSAIHRAILDEVEQLCNIPFPTRPLSVVFGHD</sequence>
<dbReference type="EMBL" id="JBBWWR010000006">
    <property type="protein sequence ID" value="KAK8965429.1"/>
    <property type="molecule type" value="Genomic_DNA"/>
</dbReference>
<dbReference type="Proteomes" id="UP001412067">
    <property type="component" value="Unassembled WGS sequence"/>
</dbReference>
<accession>A0ABR2MMM4</accession>
<evidence type="ECO:0000313" key="2">
    <source>
        <dbReference type="Proteomes" id="UP001412067"/>
    </source>
</evidence>
<protein>
    <recommendedName>
        <fullName evidence="3">Reverse transcriptase</fullName>
    </recommendedName>
</protein>
<reference evidence="1 2" key="1">
    <citation type="journal article" date="2022" name="Nat. Plants">
        <title>Genomes of leafy and leafless Platanthera orchids illuminate the evolution of mycoheterotrophy.</title>
        <authorList>
            <person name="Li M.H."/>
            <person name="Liu K.W."/>
            <person name="Li Z."/>
            <person name="Lu H.C."/>
            <person name="Ye Q.L."/>
            <person name="Zhang D."/>
            <person name="Wang J.Y."/>
            <person name="Li Y.F."/>
            <person name="Zhong Z.M."/>
            <person name="Liu X."/>
            <person name="Yu X."/>
            <person name="Liu D.K."/>
            <person name="Tu X.D."/>
            <person name="Liu B."/>
            <person name="Hao Y."/>
            <person name="Liao X.Y."/>
            <person name="Jiang Y.T."/>
            <person name="Sun W.H."/>
            <person name="Chen J."/>
            <person name="Chen Y.Q."/>
            <person name="Ai Y."/>
            <person name="Zhai J.W."/>
            <person name="Wu S.S."/>
            <person name="Zhou Z."/>
            <person name="Hsiao Y.Y."/>
            <person name="Wu W.L."/>
            <person name="Chen Y.Y."/>
            <person name="Lin Y.F."/>
            <person name="Hsu J.L."/>
            <person name="Li C.Y."/>
            <person name="Wang Z.W."/>
            <person name="Zhao X."/>
            <person name="Zhong W.Y."/>
            <person name="Ma X.K."/>
            <person name="Ma L."/>
            <person name="Huang J."/>
            <person name="Chen G.Z."/>
            <person name="Huang M.Z."/>
            <person name="Huang L."/>
            <person name="Peng D.H."/>
            <person name="Luo Y.B."/>
            <person name="Zou S.Q."/>
            <person name="Chen S.P."/>
            <person name="Lan S."/>
            <person name="Tsai W.C."/>
            <person name="Van de Peer Y."/>
            <person name="Liu Z.J."/>
        </authorList>
    </citation>
    <scope>NUCLEOTIDE SEQUENCE [LARGE SCALE GENOMIC DNA]</scope>
    <source>
        <strain evidence="1">Lor288</strain>
    </source>
</reference>
<proteinExistence type="predicted"/>
<organism evidence="1 2">
    <name type="scientific">Platanthera guangdongensis</name>
    <dbReference type="NCBI Taxonomy" id="2320717"/>
    <lineage>
        <taxon>Eukaryota</taxon>
        <taxon>Viridiplantae</taxon>
        <taxon>Streptophyta</taxon>
        <taxon>Embryophyta</taxon>
        <taxon>Tracheophyta</taxon>
        <taxon>Spermatophyta</taxon>
        <taxon>Magnoliopsida</taxon>
        <taxon>Liliopsida</taxon>
        <taxon>Asparagales</taxon>
        <taxon>Orchidaceae</taxon>
        <taxon>Orchidoideae</taxon>
        <taxon>Orchideae</taxon>
        <taxon>Orchidinae</taxon>
        <taxon>Platanthera</taxon>
    </lineage>
</organism>